<dbReference type="PROSITE" id="PS50819">
    <property type="entry name" value="INTEIN_ENDONUCLEASE"/>
    <property type="match status" value="1"/>
</dbReference>
<gene>
    <name evidence="2" type="ORF">UR91_C0042G0005</name>
</gene>
<dbReference type="Proteomes" id="UP000034798">
    <property type="component" value="Unassembled WGS sequence"/>
</dbReference>
<reference evidence="2 3" key="1">
    <citation type="journal article" date="2015" name="Nature">
        <title>rRNA introns, odd ribosomes, and small enigmatic genomes across a large radiation of phyla.</title>
        <authorList>
            <person name="Brown C.T."/>
            <person name="Hug L.A."/>
            <person name="Thomas B.C."/>
            <person name="Sharon I."/>
            <person name="Castelle C.J."/>
            <person name="Singh A."/>
            <person name="Wilkins M.J."/>
            <person name="Williams K.H."/>
            <person name="Banfield J.F."/>
        </authorList>
    </citation>
    <scope>NUCLEOTIDE SEQUENCE [LARGE SCALE GENOMIC DNA]</scope>
</reference>
<dbReference type="AlphaFoldDB" id="A0A0G0FJN6"/>
<proteinExistence type="predicted"/>
<protein>
    <recommendedName>
        <fullName evidence="1">DOD-type homing endonuclease domain-containing protein</fullName>
    </recommendedName>
</protein>
<comment type="caution">
    <text evidence="2">The sequence shown here is derived from an EMBL/GenBank/DDBJ whole genome shotgun (WGS) entry which is preliminary data.</text>
</comment>
<evidence type="ECO:0000313" key="2">
    <source>
        <dbReference type="EMBL" id="KKP87655.1"/>
    </source>
</evidence>
<evidence type="ECO:0000259" key="1">
    <source>
        <dbReference type="PROSITE" id="PS50819"/>
    </source>
</evidence>
<dbReference type="Gene3D" id="3.10.28.10">
    <property type="entry name" value="Homing endonucleases"/>
    <property type="match status" value="1"/>
</dbReference>
<dbReference type="InterPro" id="IPR027434">
    <property type="entry name" value="Homing_endonucl"/>
</dbReference>
<dbReference type="PRINTS" id="PR00379">
    <property type="entry name" value="INTEIN"/>
</dbReference>
<dbReference type="Pfam" id="PF14528">
    <property type="entry name" value="LAGLIDADG_3"/>
    <property type="match status" value="2"/>
</dbReference>
<dbReference type="EMBL" id="LBQZ01000042">
    <property type="protein sequence ID" value="KKP87655.1"/>
    <property type="molecule type" value="Genomic_DNA"/>
</dbReference>
<dbReference type="GO" id="GO:0016539">
    <property type="term" value="P:intein-mediated protein splicing"/>
    <property type="evidence" value="ECO:0007669"/>
    <property type="project" value="InterPro"/>
</dbReference>
<dbReference type="InterPro" id="IPR006142">
    <property type="entry name" value="INTEIN"/>
</dbReference>
<name>A0A0G0FJN6_9BACT</name>
<dbReference type="InterPro" id="IPR004860">
    <property type="entry name" value="LAGLIDADG_dom"/>
</dbReference>
<organism evidence="2 3">
    <name type="scientific">Candidatus Nomurabacteria bacterium GW2011_GWC2_35_8</name>
    <dbReference type="NCBI Taxonomy" id="1618752"/>
    <lineage>
        <taxon>Bacteria</taxon>
        <taxon>Candidatus Nomuraibacteriota</taxon>
    </lineage>
</organism>
<evidence type="ECO:0000313" key="3">
    <source>
        <dbReference type="Proteomes" id="UP000034798"/>
    </source>
</evidence>
<dbReference type="GO" id="GO:0004519">
    <property type="term" value="F:endonuclease activity"/>
    <property type="evidence" value="ECO:0007669"/>
    <property type="project" value="InterPro"/>
</dbReference>
<dbReference type="SUPFAM" id="SSF55608">
    <property type="entry name" value="Homing endonucleases"/>
    <property type="match status" value="2"/>
</dbReference>
<dbReference type="PATRIC" id="fig|1618752.3.peg.568"/>
<sequence>MPVYKKVNKNFFKVWSSNMAYVLGFFAADGYITSPKQGGGFWCLDIKDKEHIEKIKIIIGAEHKISIRKRIDGTTYRLQIGSIEMCNDLHNLGFYENKTKNMAIPHIPKKYFSDFIRGYFDGDGNVWSGLIHKNRKTSTLTIQVVFTSCSYEFLEKIREKLEVFNIVRGVLRQGKRGKGNYYRLTYSVLNSLKLYNFMYNGIGTSKLFLKRKKDVFEKYVKLRL</sequence>
<feature type="domain" description="DOD-type homing endonuclease" evidence="1">
    <location>
        <begin position="22"/>
        <end position="166"/>
    </location>
</feature>
<accession>A0A0G0FJN6</accession>
<dbReference type="InterPro" id="IPR004042">
    <property type="entry name" value="Intein_endonuc_central"/>
</dbReference>